<accession>A0A5B8R7C3</accession>
<dbReference type="PIRSF" id="PIRSF000243">
    <property type="entry name" value="Cyt_c552"/>
    <property type="match status" value="1"/>
</dbReference>
<evidence type="ECO:0000256" key="5">
    <source>
        <dbReference type="ARBA" id="ARBA00022617"/>
    </source>
</evidence>
<feature type="binding site" description="axial binding residue" evidence="15">
    <location>
        <position position="284"/>
    </location>
    <ligand>
        <name>heme c</name>
        <dbReference type="ChEBI" id="CHEBI:61717"/>
        <label>4</label>
    </ligand>
    <ligandPart>
        <name>Fe</name>
        <dbReference type="ChEBI" id="CHEBI:18248"/>
    </ligandPart>
</feature>
<evidence type="ECO:0000256" key="1">
    <source>
        <dbReference type="ARBA" id="ARBA00004418"/>
    </source>
</evidence>
<dbReference type="GO" id="GO:0005506">
    <property type="term" value="F:iron ion binding"/>
    <property type="evidence" value="ECO:0007669"/>
    <property type="project" value="UniProtKB-UniRule"/>
</dbReference>
<feature type="binding site" description="axial binding residue" evidence="15">
    <location>
        <position position="128"/>
    </location>
    <ligand>
        <name>heme c</name>
        <dbReference type="ChEBI" id="CHEBI:61717"/>
        <label>1</label>
    </ligand>
    <ligandPart>
        <name>Fe</name>
        <dbReference type="ChEBI" id="CHEBI:18248"/>
    </ligandPart>
</feature>
<dbReference type="FunFam" id="1.10.1130.10:FF:000002">
    <property type="entry name" value="Cytochrome c-552"/>
    <property type="match status" value="1"/>
</dbReference>
<feature type="binding site" description="covalent" evidence="15">
    <location>
        <position position="124"/>
    </location>
    <ligand>
        <name>heme c</name>
        <dbReference type="ChEBI" id="CHEBI:61717"/>
        <label>1</label>
    </ligand>
</feature>
<dbReference type="Gene3D" id="1.20.140.10">
    <property type="entry name" value="Butyryl-CoA Dehydrogenase, subunit A, domain 3"/>
    <property type="match status" value="1"/>
</dbReference>
<evidence type="ECO:0000313" key="16">
    <source>
        <dbReference type="EMBL" id="QDZ93319.2"/>
    </source>
</evidence>
<feature type="binding site" description="axial binding residue" evidence="15">
    <location>
        <position position="166"/>
    </location>
    <ligand>
        <name>heme c</name>
        <dbReference type="ChEBI" id="CHEBI:61717"/>
        <label>2</label>
    </ligand>
    <ligandPart>
        <name>Fe</name>
        <dbReference type="ChEBI" id="CHEBI:18248"/>
    </ligandPart>
</feature>
<feature type="binding site" evidence="15">
    <location>
        <position position="261"/>
    </location>
    <ligand>
        <name>Ca(2+)</name>
        <dbReference type="ChEBI" id="CHEBI:29108"/>
    </ligand>
</feature>
<keyword evidence="7 15" id="KW-0732">Signal</keyword>
<proteinExistence type="inferred from homology"/>
<dbReference type="GO" id="GO:0042128">
    <property type="term" value="P:nitrate assimilation"/>
    <property type="evidence" value="ECO:0007669"/>
    <property type="project" value="UniProtKB-UniRule"/>
</dbReference>
<dbReference type="UniPathway" id="UPA00653"/>
<feature type="binding site" description="axial binding residue" evidence="15">
    <location>
        <position position="96"/>
    </location>
    <ligand>
        <name>heme c</name>
        <dbReference type="ChEBI" id="CHEBI:61717"/>
        <label>3</label>
    </ligand>
    <ligandPart>
        <name>Fe</name>
        <dbReference type="ChEBI" id="CHEBI:18248"/>
    </ligandPart>
</feature>
<dbReference type="GO" id="GO:0042279">
    <property type="term" value="F:nitrite reductase (cytochrome, ammonia-forming) activity"/>
    <property type="evidence" value="ECO:0007669"/>
    <property type="project" value="UniProtKB-UniRule"/>
</dbReference>
<dbReference type="InterPro" id="IPR003321">
    <property type="entry name" value="Cyt_c552"/>
</dbReference>
<organism evidence="16 17">
    <name type="scientific">Shewanella decolorationis</name>
    <dbReference type="NCBI Taxonomy" id="256839"/>
    <lineage>
        <taxon>Bacteria</taxon>
        <taxon>Pseudomonadati</taxon>
        <taxon>Pseudomonadota</taxon>
        <taxon>Gammaproteobacteria</taxon>
        <taxon>Alteromonadales</taxon>
        <taxon>Shewanellaceae</taxon>
        <taxon>Shewanella</taxon>
    </lineage>
</organism>
<evidence type="ECO:0000313" key="17">
    <source>
        <dbReference type="Proteomes" id="UP000321124"/>
    </source>
</evidence>
<feature type="binding site" description="covalent" evidence="15">
    <location>
        <position position="283"/>
    </location>
    <ligand>
        <name>heme c</name>
        <dbReference type="ChEBI" id="CHEBI:61717"/>
        <label>4</label>
    </ligand>
</feature>
<feature type="binding site" evidence="15">
    <location>
        <position position="262"/>
    </location>
    <ligand>
        <name>substrate</name>
    </ligand>
</feature>
<keyword evidence="8 15" id="KW-0574">Periplasm</keyword>
<feature type="binding site" description="covalent" evidence="15">
    <location>
        <position position="204"/>
    </location>
    <ligand>
        <name>heme c</name>
        <dbReference type="ChEBI" id="CHEBI:61717"/>
        <label>3</label>
    </ligand>
</feature>
<feature type="binding site" description="covalent" evidence="15">
    <location>
        <position position="162"/>
    </location>
    <ligand>
        <name>heme c</name>
        <dbReference type="ChEBI" id="CHEBI:61717"/>
        <label>2</label>
    </ligand>
</feature>
<comment type="subcellular location">
    <subcellularLocation>
        <location evidence="1 15">Periplasm</location>
    </subcellularLocation>
</comment>
<dbReference type="Proteomes" id="UP000321124">
    <property type="component" value="Chromosome"/>
</dbReference>
<dbReference type="EMBL" id="CP031775">
    <property type="protein sequence ID" value="QDZ93319.2"/>
    <property type="molecule type" value="Genomic_DNA"/>
</dbReference>
<comment type="similarity">
    <text evidence="3 15">Belongs to the cytochrome c-552 family.</text>
</comment>
<dbReference type="InterPro" id="IPR017570">
    <property type="entry name" value="Cyt_c_NO2Rdtase_formate-dep"/>
</dbReference>
<feature type="binding site" description="covalent" evidence="15">
    <location>
        <position position="312"/>
    </location>
    <ligand>
        <name>heme c</name>
        <dbReference type="ChEBI" id="CHEBI:61717"/>
        <label>5</label>
    </ligand>
</feature>
<feature type="binding site" description="covalent" evidence="15">
    <location>
        <position position="165"/>
    </location>
    <ligand>
        <name>heme c</name>
        <dbReference type="ChEBI" id="CHEBI:61717"/>
        <label>2</label>
    </ligand>
</feature>
<comment type="function">
    <text evidence="14">Catalyzes the reduction of nitrite to ammonia, consuming six electrons in the process. Has very low activity toward hydroxylamine. Has even lower activity toward sulfite. Sulfite reductase activity is maximal at neutral pH.</text>
</comment>
<dbReference type="SUPFAM" id="SSF48695">
    <property type="entry name" value="Multiheme cytochromes"/>
    <property type="match status" value="1"/>
</dbReference>
<keyword evidence="11 15" id="KW-0560">Oxidoreductase</keyword>
<comment type="pathway">
    <text evidence="2 15">Nitrogen metabolism; nitrate reduction (assimilation).</text>
</comment>
<name>A0A5B8R7C3_9GAMM</name>
<feature type="binding site" description="axial binding residue" evidence="15">
    <location>
        <position position="208"/>
    </location>
    <ligand>
        <name>heme c</name>
        <dbReference type="ChEBI" id="CHEBI:61717"/>
        <label>3</label>
    </ligand>
    <ligandPart>
        <name>Fe</name>
        <dbReference type="ChEBI" id="CHEBI:18248"/>
    </ligandPart>
</feature>
<keyword evidence="6 15" id="KW-0479">Metal-binding</keyword>
<evidence type="ECO:0000256" key="13">
    <source>
        <dbReference type="ARBA" id="ARBA00049131"/>
    </source>
</evidence>
<dbReference type="GO" id="GO:0030288">
    <property type="term" value="C:outer membrane-bounded periplasmic space"/>
    <property type="evidence" value="ECO:0007669"/>
    <property type="project" value="TreeGrafter"/>
</dbReference>
<dbReference type="PANTHER" id="PTHR30633">
    <property type="entry name" value="CYTOCHROME C-552 RESPIRATORY NITRITE REDUCTASE"/>
    <property type="match status" value="1"/>
</dbReference>
<evidence type="ECO:0000256" key="8">
    <source>
        <dbReference type="ARBA" id="ARBA00022764"/>
    </source>
</evidence>
<dbReference type="EC" id="1.7.2.2" evidence="15"/>
<feature type="binding site" evidence="15">
    <location>
        <position position="259"/>
    </location>
    <ligand>
        <name>Ca(2+)</name>
        <dbReference type="ChEBI" id="CHEBI:29108"/>
    </ligand>
</feature>
<dbReference type="AlphaFoldDB" id="A0A5B8R7C3"/>
<evidence type="ECO:0000256" key="4">
    <source>
        <dbReference type="ARBA" id="ARBA00022448"/>
    </source>
</evidence>
<evidence type="ECO:0000256" key="6">
    <source>
        <dbReference type="ARBA" id="ARBA00022723"/>
    </source>
</evidence>
<feature type="binding site" description="covalent" evidence="15">
    <location>
        <position position="280"/>
    </location>
    <ligand>
        <name>heme c</name>
        <dbReference type="ChEBI" id="CHEBI:61717"/>
        <label>4</label>
    </ligand>
</feature>
<dbReference type="InterPro" id="IPR036280">
    <property type="entry name" value="Multihaem_cyt_sf"/>
</dbReference>
<feature type="binding site" description="axial binding residue" evidence="15">
    <location>
        <position position="273"/>
    </location>
    <ligand>
        <name>heme c</name>
        <dbReference type="ChEBI" id="CHEBI:61717"/>
        <label>5</label>
    </ligand>
    <ligandPart>
        <name>Fe</name>
        <dbReference type="ChEBI" id="CHEBI:18248"/>
    </ligandPart>
</feature>
<dbReference type="GO" id="GO:0005509">
    <property type="term" value="F:calcium ion binding"/>
    <property type="evidence" value="ECO:0007669"/>
    <property type="project" value="UniProtKB-UniRule"/>
</dbReference>
<evidence type="ECO:0000256" key="12">
    <source>
        <dbReference type="ARBA" id="ARBA00023004"/>
    </source>
</evidence>
<dbReference type="Gene3D" id="1.10.1130.10">
    <property type="entry name" value="Flavocytochrome C3, Chain A"/>
    <property type="match status" value="1"/>
</dbReference>
<keyword evidence="5 15" id="KW-0349">Heme</keyword>
<evidence type="ECO:0000256" key="3">
    <source>
        <dbReference type="ARBA" id="ARBA00009288"/>
    </source>
</evidence>
<evidence type="ECO:0000256" key="11">
    <source>
        <dbReference type="ARBA" id="ARBA00023002"/>
    </source>
</evidence>
<evidence type="ECO:0000256" key="14">
    <source>
        <dbReference type="ARBA" id="ARBA00058745"/>
    </source>
</evidence>
<comment type="cofactor">
    <cofactor evidence="15">
        <name>Ca(2+)</name>
        <dbReference type="ChEBI" id="CHEBI:29108"/>
    </cofactor>
    <text evidence="15">Binds 1 Ca(2+) ion per monomer.</text>
</comment>
<sequence length="476" mass="53313" precursor="true">MQHGDEMMKKMKKMTGKSFALSALVAASFMAASAMASDKTEPRNEVYKDKFKNQYNSWHDTAKSEELVDALAQDPNMVILWAGYGFAKDYSAPRGHMYAVTDVRNTLRTGAPANAEDGPMPMACWSCKGPDVPRLIEEQGEDGYFKGKWAKGGPEVTNTIGCGDCHEKGSPKLRISRPYVDRAMEAIGTPFDKASKKDKQSMVCAQCHVEYYFEKKEDRKNFVKFPWDMGVTVDQMEVYYDGIEFSDWTHALSKTPMLKAQHPGYETWKMGIHGKNNVSCVDCHMPKVTSPEGKKFTDHKVGNPFDRFEETCATCHSQTKEFLVGVTNERKAKVKEMKLKAEEQLVKAHFEAAKAWELGATEAEMKPILTDIRHAQWRWDFAIASHGVAAHAPEEALRVLGTSVNKAADARVKLAQLLAKKGLTDPVAIPDISTKAKAQAALGMDMDKMNAEKEAFKKDVLPKWDEEAKKREATYK</sequence>
<dbReference type="NCBIfam" id="TIGR03152">
    <property type="entry name" value="cyto_c552_HCOOH"/>
    <property type="match status" value="1"/>
</dbReference>
<dbReference type="RefSeq" id="WP_208660135.1">
    <property type="nucleotide sequence ID" value="NZ_CP031775.2"/>
</dbReference>
<feature type="binding site" evidence="15">
    <location>
        <position position="210"/>
    </location>
    <ligand>
        <name>Ca(2+)</name>
        <dbReference type="ChEBI" id="CHEBI:29108"/>
    </ligand>
</feature>
<keyword evidence="9 15" id="KW-0106">Calcium</keyword>
<feature type="binding site" evidence="15">
    <location>
        <position position="211"/>
    </location>
    <ligand>
        <name>substrate</name>
    </ligand>
</feature>
<evidence type="ECO:0000256" key="9">
    <source>
        <dbReference type="ARBA" id="ARBA00022837"/>
    </source>
</evidence>
<feature type="binding site" description="covalent" evidence="15">
    <location>
        <position position="315"/>
    </location>
    <ligand>
        <name>heme c</name>
        <dbReference type="ChEBI" id="CHEBI:61717"/>
        <label>5</label>
    </ligand>
</feature>
<evidence type="ECO:0000256" key="15">
    <source>
        <dbReference type="HAMAP-Rule" id="MF_01182"/>
    </source>
</evidence>
<evidence type="ECO:0000256" key="10">
    <source>
        <dbReference type="ARBA" id="ARBA00022982"/>
    </source>
</evidence>
<protein>
    <recommendedName>
        <fullName evidence="15">Cytochrome c-552</fullName>
        <ecNumber evidence="15">1.7.2.2</ecNumber>
    </recommendedName>
    <alternativeName>
        <fullName evidence="15">Ammonia-forming cytochrome c nitrite reductase</fullName>
        <shortName evidence="15">Cytochrome c nitrite reductase</shortName>
    </alternativeName>
</protein>
<keyword evidence="12 15" id="KW-0408">Iron</keyword>
<evidence type="ECO:0000256" key="2">
    <source>
        <dbReference type="ARBA" id="ARBA00005096"/>
    </source>
</evidence>
<dbReference type="Pfam" id="PF02335">
    <property type="entry name" value="Cytochrom_C552"/>
    <property type="match status" value="1"/>
</dbReference>
<dbReference type="KEGG" id="sdeo:D0436_18895"/>
<reference evidence="16 17" key="1">
    <citation type="journal article" date="2019" name="Ecotoxicol. Environ. Saf.">
        <title>Microbial characterization of heavy metal resistant bacterial strains isolated from an electroplating wastewater treatment plant.</title>
        <authorList>
            <person name="Cai X."/>
            <person name="Zheng X."/>
            <person name="Zhang D."/>
            <person name="Iqbal W."/>
            <person name="Liu C."/>
            <person name="Yang B."/>
            <person name="Zhao X."/>
            <person name="Lu X."/>
            <person name="Mao Y."/>
        </authorList>
    </citation>
    <scope>NUCLEOTIDE SEQUENCE [LARGE SCALE GENOMIC DNA]</scope>
    <source>
        <strain evidence="16 17">Ni1-3</strain>
    </source>
</reference>
<keyword evidence="10 15" id="KW-0249">Electron transport</keyword>
<gene>
    <name evidence="15 16" type="primary">nrfA</name>
    <name evidence="16" type="ORF">D0436_18895</name>
</gene>
<comment type="catalytic activity">
    <reaction evidence="13 15">
        <text>6 Fe(III)-[cytochrome c] + NH4(+) + 2 H2O = 6 Fe(II)-[cytochrome c] + nitrite + 8 H(+)</text>
        <dbReference type="Rhea" id="RHEA:13089"/>
        <dbReference type="Rhea" id="RHEA-COMP:10350"/>
        <dbReference type="Rhea" id="RHEA-COMP:14399"/>
        <dbReference type="ChEBI" id="CHEBI:15377"/>
        <dbReference type="ChEBI" id="CHEBI:15378"/>
        <dbReference type="ChEBI" id="CHEBI:16301"/>
        <dbReference type="ChEBI" id="CHEBI:28938"/>
        <dbReference type="ChEBI" id="CHEBI:29033"/>
        <dbReference type="ChEBI" id="CHEBI:29034"/>
        <dbReference type="EC" id="1.7.2.2"/>
    </reaction>
</comment>
<dbReference type="NCBIfam" id="NF008339">
    <property type="entry name" value="PRK11125.1"/>
    <property type="match status" value="1"/>
</dbReference>
<feature type="signal peptide" evidence="15">
    <location>
        <begin position="1"/>
        <end position="36"/>
    </location>
</feature>
<feature type="chain" id="PRO_5033172166" description="Cytochrome c-552" evidence="15">
    <location>
        <begin position="37"/>
        <end position="476"/>
    </location>
</feature>
<keyword evidence="4 15" id="KW-0813">Transport</keyword>
<comment type="cofactor">
    <cofactor evidence="15">
        <name>heme c</name>
        <dbReference type="ChEBI" id="CHEBI:61717"/>
    </cofactor>
    <text evidence="15">Binds 5 heme c groups covalently per monomer.</text>
</comment>
<dbReference type="PANTHER" id="PTHR30633:SF0">
    <property type="entry name" value="CYTOCHROME C-552"/>
    <property type="match status" value="1"/>
</dbReference>
<dbReference type="GO" id="GO:0020037">
    <property type="term" value="F:heme binding"/>
    <property type="evidence" value="ECO:0007669"/>
    <property type="project" value="InterPro"/>
</dbReference>
<dbReference type="FunFam" id="1.20.140.10:FF:000014">
    <property type="entry name" value="Cytochrome c-552"/>
    <property type="match status" value="1"/>
</dbReference>
<dbReference type="CDD" id="cd00548">
    <property type="entry name" value="NrfA-like"/>
    <property type="match status" value="1"/>
</dbReference>
<feature type="binding site" evidence="15">
    <location>
        <position position="211"/>
    </location>
    <ligand>
        <name>Ca(2+)</name>
        <dbReference type="ChEBI" id="CHEBI:29108"/>
    </ligand>
</feature>
<feature type="binding site" description="covalent" evidence="15">
    <location>
        <position position="207"/>
    </location>
    <ligand>
        <name>heme c</name>
        <dbReference type="ChEBI" id="CHEBI:61717"/>
        <label>3</label>
    </ligand>
</feature>
<evidence type="ECO:0000256" key="7">
    <source>
        <dbReference type="ARBA" id="ARBA00022729"/>
    </source>
</evidence>
<feature type="binding site" description="axial binding residue" evidence="15">
    <location>
        <position position="299"/>
    </location>
    <ligand>
        <name>heme c</name>
        <dbReference type="ChEBI" id="CHEBI:61717"/>
        <label>2</label>
    </ligand>
    <ligandPart>
        <name>Fe</name>
        <dbReference type="ChEBI" id="CHEBI:18248"/>
    </ligandPart>
</feature>
<feature type="binding site" description="covalent" evidence="15">
    <location>
        <position position="127"/>
    </location>
    <ligand>
        <name>heme c</name>
        <dbReference type="ChEBI" id="CHEBI:61717"/>
        <label>1</label>
    </ligand>
</feature>
<dbReference type="HAMAP" id="MF_01182">
    <property type="entry name" value="Cytochrom_C552"/>
    <property type="match status" value="1"/>
</dbReference>
<feature type="binding site" description="axial binding residue" evidence="15">
    <location>
        <position position="391"/>
    </location>
    <ligand>
        <name>heme c</name>
        <dbReference type="ChEBI" id="CHEBI:61717"/>
        <label>4</label>
    </ligand>
    <ligandPart>
        <name>Fe</name>
        <dbReference type="ChEBI" id="CHEBI:18248"/>
    </ligandPart>
</feature>
<feature type="binding site" description="axial binding residue" evidence="15">
    <location>
        <position position="316"/>
    </location>
    <ligand>
        <name>heme c</name>
        <dbReference type="ChEBI" id="CHEBI:61717"/>
        <label>5</label>
    </ligand>
    <ligandPart>
        <name>Fe</name>
        <dbReference type="ChEBI" id="CHEBI:18248"/>
    </ligandPart>
</feature>
<dbReference type="GO" id="GO:0019645">
    <property type="term" value="P:anaerobic electron transport chain"/>
    <property type="evidence" value="ECO:0007669"/>
    <property type="project" value="TreeGrafter"/>
</dbReference>